<dbReference type="GO" id="GO:0006355">
    <property type="term" value="P:regulation of DNA-templated transcription"/>
    <property type="evidence" value="ECO:0007669"/>
    <property type="project" value="InterPro"/>
</dbReference>
<keyword evidence="2" id="KW-0238">DNA-binding</keyword>
<feature type="region of interest" description="Disordered" evidence="5">
    <location>
        <begin position="32"/>
        <end position="57"/>
    </location>
</feature>
<dbReference type="PANTHER" id="PTHR46855:SF1">
    <property type="entry name" value="GATA TRANSCRIPTION FACTOR 26"/>
    <property type="match status" value="1"/>
</dbReference>
<dbReference type="SUPFAM" id="SSF57716">
    <property type="entry name" value="Glucocorticoid receptor-like (DNA-binding domain)"/>
    <property type="match status" value="1"/>
</dbReference>
<dbReference type="STRING" id="35608.A0A2U1KNT0"/>
<organism evidence="7 8">
    <name type="scientific">Artemisia annua</name>
    <name type="common">Sweet wormwood</name>
    <dbReference type="NCBI Taxonomy" id="35608"/>
    <lineage>
        <taxon>Eukaryota</taxon>
        <taxon>Viridiplantae</taxon>
        <taxon>Streptophyta</taxon>
        <taxon>Embryophyta</taxon>
        <taxon>Tracheophyta</taxon>
        <taxon>Spermatophyta</taxon>
        <taxon>Magnoliopsida</taxon>
        <taxon>eudicotyledons</taxon>
        <taxon>Gunneridae</taxon>
        <taxon>Pentapetalae</taxon>
        <taxon>asterids</taxon>
        <taxon>campanulids</taxon>
        <taxon>Asterales</taxon>
        <taxon>Asteraceae</taxon>
        <taxon>Asteroideae</taxon>
        <taxon>Anthemideae</taxon>
        <taxon>Artemisiinae</taxon>
        <taxon>Artemisia</taxon>
    </lineage>
</organism>
<keyword evidence="4" id="KW-0862">Zinc</keyword>
<evidence type="ECO:0000256" key="5">
    <source>
        <dbReference type="SAM" id="MobiDB-lite"/>
    </source>
</evidence>
<dbReference type="CDD" id="cd00202">
    <property type="entry name" value="ZnF_GATA"/>
    <property type="match status" value="1"/>
</dbReference>
<dbReference type="Pfam" id="PF00320">
    <property type="entry name" value="GATA"/>
    <property type="match status" value="1"/>
</dbReference>
<evidence type="ECO:0000259" key="6">
    <source>
        <dbReference type="PROSITE" id="PS50114"/>
    </source>
</evidence>
<reference evidence="7 8" key="1">
    <citation type="journal article" date="2018" name="Mol. Plant">
        <title>The genome of Artemisia annua provides insight into the evolution of Asteraceae family and artemisinin biosynthesis.</title>
        <authorList>
            <person name="Shen Q."/>
            <person name="Zhang L."/>
            <person name="Liao Z."/>
            <person name="Wang S."/>
            <person name="Yan T."/>
            <person name="Shi P."/>
            <person name="Liu M."/>
            <person name="Fu X."/>
            <person name="Pan Q."/>
            <person name="Wang Y."/>
            <person name="Lv Z."/>
            <person name="Lu X."/>
            <person name="Zhang F."/>
            <person name="Jiang W."/>
            <person name="Ma Y."/>
            <person name="Chen M."/>
            <person name="Hao X."/>
            <person name="Li L."/>
            <person name="Tang Y."/>
            <person name="Lv G."/>
            <person name="Zhou Y."/>
            <person name="Sun X."/>
            <person name="Brodelius P.E."/>
            <person name="Rose J.K.C."/>
            <person name="Tang K."/>
        </authorList>
    </citation>
    <scope>NUCLEOTIDE SEQUENCE [LARGE SCALE GENOMIC DNA]</scope>
    <source>
        <strain evidence="8">cv. Huhao1</strain>
        <tissue evidence="7">Leaf</tissue>
    </source>
</reference>
<protein>
    <recommendedName>
        <fullName evidence="6">GATA-type domain-containing protein</fullName>
    </recommendedName>
</protein>
<dbReference type="GO" id="GO:0008270">
    <property type="term" value="F:zinc ion binding"/>
    <property type="evidence" value="ECO:0007669"/>
    <property type="project" value="UniProtKB-KW"/>
</dbReference>
<proteinExistence type="predicted"/>
<feature type="domain" description="GATA-type" evidence="6">
    <location>
        <begin position="1"/>
        <end position="47"/>
    </location>
</feature>
<evidence type="ECO:0000256" key="2">
    <source>
        <dbReference type="ARBA" id="ARBA00023125"/>
    </source>
</evidence>
<evidence type="ECO:0000313" key="8">
    <source>
        <dbReference type="Proteomes" id="UP000245207"/>
    </source>
</evidence>
<dbReference type="InterPro" id="IPR013088">
    <property type="entry name" value="Znf_NHR/GATA"/>
</dbReference>
<dbReference type="PROSITE" id="PS50114">
    <property type="entry name" value="GATA_ZN_FINGER_2"/>
    <property type="match status" value="1"/>
</dbReference>
<keyword evidence="8" id="KW-1185">Reference proteome</keyword>
<keyword evidence="1" id="KW-0805">Transcription regulation</keyword>
<evidence type="ECO:0000256" key="3">
    <source>
        <dbReference type="ARBA" id="ARBA00023163"/>
    </source>
</evidence>
<keyword evidence="3" id="KW-0804">Transcription</keyword>
<dbReference type="AlphaFoldDB" id="A0A2U1KNT0"/>
<comment type="caution">
    <text evidence="7">The sequence shown here is derived from an EMBL/GenBank/DDBJ whole genome shotgun (WGS) entry which is preliminary data.</text>
</comment>
<evidence type="ECO:0000313" key="7">
    <source>
        <dbReference type="EMBL" id="PWA38425.1"/>
    </source>
</evidence>
<dbReference type="OrthoDB" id="515401at2759"/>
<dbReference type="GO" id="GO:0043565">
    <property type="term" value="F:sequence-specific DNA binding"/>
    <property type="evidence" value="ECO:0007669"/>
    <property type="project" value="InterPro"/>
</dbReference>
<sequence>MSNNTPIWRNGPPSKPVLCNACGSHWRTKGTLDSYAPRNKQNNVKNKETDNLASSYDGPHTKGLLDQAFKNIPKRKRSCLEKFVMTPMERFSKQLYDIAHTKPDIFFKEPMVGDILIGERDEVMFTPYETALGAVLLGSPSK</sequence>
<name>A0A2U1KNT0_ARTAN</name>
<dbReference type="EMBL" id="PKPP01015647">
    <property type="protein sequence ID" value="PWA38425.1"/>
    <property type="molecule type" value="Genomic_DNA"/>
</dbReference>
<gene>
    <name evidence="7" type="ORF">CTI12_AA580180</name>
</gene>
<keyword evidence="4" id="KW-0479">Metal-binding</keyword>
<dbReference type="Proteomes" id="UP000245207">
    <property type="component" value="Unassembled WGS sequence"/>
</dbReference>
<evidence type="ECO:0000256" key="1">
    <source>
        <dbReference type="ARBA" id="ARBA00023015"/>
    </source>
</evidence>
<keyword evidence="4" id="KW-0863">Zinc-finger</keyword>
<dbReference type="InterPro" id="IPR000679">
    <property type="entry name" value="Znf_GATA"/>
</dbReference>
<accession>A0A2U1KNT0</accession>
<dbReference type="PANTHER" id="PTHR46855">
    <property type="entry name" value="OSJNBB0038F03.10 PROTEIN"/>
    <property type="match status" value="1"/>
</dbReference>
<dbReference type="Gene3D" id="3.30.50.10">
    <property type="entry name" value="Erythroid Transcription Factor GATA-1, subunit A"/>
    <property type="match status" value="1"/>
</dbReference>
<evidence type="ECO:0000256" key="4">
    <source>
        <dbReference type="PROSITE-ProRule" id="PRU00094"/>
    </source>
</evidence>
<dbReference type="InterPro" id="IPR044589">
    <property type="entry name" value="GATA26/27"/>
</dbReference>